<name>A0A497EQ53_9CREN</name>
<reference evidence="5 6" key="1">
    <citation type="submission" date="2018-06" db="EMBL/GenBank/DDBJ databases">
        <title>Extensive metabolic versatility and redundancy in microbially diverse, dynamic hydrothermal sediments.</title>
        <authorList>
            <person name="Dombrowski N."/>
            <person name="Teske A."/>
            <person name="Baker B.J."/>
        </authorList>
    </citation>
    <scope>NUCLEOTIDE SEQUENCE [LARGE SCALE GENOMIC DNA]</scope>
    <source>
        <strain evidence="4">B34_G17</strain>
        <strain evidence="3">B66_G16</strain>
    </source>
</reference>
<dbReference type="GO" id="GO:0016491">
    <property type="term" value="F:oxidoreductase activity"/>
    <property type="evidence" value="ECO:0007669"/>
    <property type="project" value="UniProtKB-KW"/>
</dbReference>
<evidence type="ECO:0000313" key="6">
    <source>
        <dbReference type="Proteomes" id="UP000278475"/>
    </source>
</evidence>
<dbReference type="Proteomes" id="UP000278475">
    <property type="component" value="Unassembled WGS sequence"/>
</dbReference>
<dbReference type="EMBL" id="QMQX01000010">
    <property type="protein sequence ID" value="RLE53453.1"/>
    <property type="molecule type" value="Genomic_DNA"/>
</dbReference>
<dbReference type="PANTHER" id="PTHR42845:SF2">
    <property type="entry name" value="F420-NON-REDUCING HYDROGENASE VHU SUBUNIT G"/>
    <property type="match status" value="1"/>
</dbReference>
<evidence type="ECO:0000256" key="1">
    <source>
        <dbReference type="ARBA" id="ARBA00023002"/>
    </source>
</evidence>
<accession>A0A497EQ53</accession>
<evidence type="ECO:0000313" key="3">
    <source>
        <dbReference type="EMBL" id="RLE49505.1"/>
    </source>
</evidence>
<evidence type="ECO:0000313" key="5">
    <source>
        <dbReference type="Proteomes" id="UP000272051"/>
    </source>
</evidence>
<proteinExistence type="predicted"/>
<dbReference type="PANTHER" id="PTHR42845">
    <property type="entry name" value="COENZYME F420-REDUCING HYDROGENASE, GAMMA SUBUNIT"/>
    <property type="match status" value="1"/>
</dbReference>
<gene>
    <name evidence="3" type="ORF">DRJ31_04635</name>
    <name evidence="4" type="ORF">DRJ33_00960</name>
</gene>
<dbReference type="GO" id="GO:0051536">
    <property type="term" value="F:iron-sulfur cluster binding"/>
    <property type="evidence" value="ECO:0007669"/>
    <property type="project" value="InterPro"/>
</dbReference>
<sequence>MPEKVKVVNEWLCVCSGCEISLLNIHEKLLNLLDRIEIVHSPVLMDVKEIPEADIALVSGGVRNWENVEVLKEVREKCRILIALGSCAAFGGIPGLGNLFSREELLRKVYIDTKSTDNPNKVLPCKEVPPLTKMVAPIWKVVKTDYVIPGCPPEADLIWDALSSLLDGKEPCLSTRTVCDECPLKKEEKKEIKVVKRWYEASEGFDPERCLLEQGFVCMGPATRAGCGAKCPQAHVPCRGCMGPAATQADQAASMIGALGFLEVDPELLVKKVADPVGLFYRYTLPSAIIPRYVEDRGGETR</sequence>
<protein>
    <submittedName>
        <fullName evidence="3">F420-nonreducing hydrogenase</fullName>
    </submittedName>
</protein>
<organism evidence="3 6">
    <name type="scientific">Thermoproteota archaeon</name>
    <dbReference type="NCBI Taxonomy" id="2056631"/>
    <lineage>
        <taxon>Archaea</taxon>
        <taxon>Thermoproteota</taxon>
    </lineage>
</organism>
<dbReference type="Pfam" id="PF01058">
    <property type="entry name" value="Oxidored_q6"/>
    <property type="match status" value="1"/>
</dbReference>
<feature type="domain" description="NADH:ubiquinone oxidoreductase-like 20kDa subunit" evidence="2">
    <location>
        <begin position="15"/>
        <end position="164"/>
    </location>
</feature>
<keyword evidence="1" id="KW-0560">Oxidoreductase</keyword>
<evidence type="ECO:0000259" key="2">
    <source>
        <dbReference type="Pfam" id="PF01058"/>
    </source>
</evidence>
<dbReference type="InterPro" id="IPR006137">
    <property type="entry name" value="NADH_UbQ_OxRdtase-like_20kDa"/>
</dbReference>
<comment type="caution">
    <text evidence="3">The sequence shown here is derived from an EMBL/GenBank/DDBJ whole genome shotgun (WGS) entry which is preliminary data.</text>
</comment>
<dbReference type="Proteomes" id="UP000272051">
    <property type="component" value="Unassembled WGS sequence"/>
</dbReference>
<dbReference type="SUPFAM" id="SSF56770">
    <property type="entry name" value="HydA/Nqo6-like"/>
    <property type="match status" value="1"/>
</dbReference>
<dbReference type="EMBL" id="QMQV01000032">
    <property type="protein sequence ID" value="RLE49505.1"/>
    <property type="molecule type" value="Genomic_DNA"/>
</dbReference>
<dbReference type="Gene3D" id="3.40.50.700">
    <property type="entry name" value="NADH:ubiquinone oxidoreductase-like, 20kDa subunit"/>
    <property type="match status" value="1"/>
</dbReference>
<dbReference type="InterPro" id="IPR037024">
    <property type="entry name" value="NiFe_Hase_small_N_sf"/>
</dbReference>
<evidence type="ECO:0000313" key="4">
    <source>
        <dbReference type="EMBL" id="RLE53453.1"/>
    </source>
</evidence>
<dbReference type="AlphaFoldDB" id="A0A497EQ53"/>
<dbReference type="InterPro" id="IPR051349">
    <property type="entry name" value="Hydrogenase_assoc-protein"/>
</dbReference>